<dbReference type="Pfam" id="PF00001">
    <property type="entry name" value="7tm_1"/>
    <property type="match status" value="1"/>
</dbReference>
<dbReference type="CDD" id="cd00637">
    <property type="entry name" value="7tm_classA_rhodopsin-like"/>
    <property type="match status" value="1"/>
</dbReference>
<dbReference type="EMBL" id="JAIWYP010000004">
    <property type="protein sequence ID" value="KAH3837975.1"/>
    <property type="molecule type" value="Genomic_DNA"/>
</dbReference>
<feature type="transmembrane region" description="Helical" evidence="9">
    <location>
        <begin position="72"/>
        <end position="93"/>
    </location>
</feature>
<evidence type="ECO:0000256" key="1">
    <source>
        <dbReference type="ARBA" id="ARBA00004141"/>
    </source>
</evidence>
<gene>
    <name evidence="11" type="ORF">DPMN_111380</name>
</gene>
<evidence type="ECO:0000256" key="9">
    <source>
        <dbReference type="SAM" id="Phobius"/>
    </source>
</evidence>
<keyword evidence="4 8" id="KW-0297">G-protein coupled receptor</keyword>
<evidence type="ECO:0000256" key="2">
    <source>
        <dbReference type="ARBA" id="ARBA00022692"/>
    </source>
</evidence>
<keyword evidence="2 8" id="KW-0812">Transmembrane</keyword>
<feature type="transmembrane region" description="Helical" evidence="9">
    <location>
        <begin position="209"/>
        <end position="226"/>
    </location>
</feature>
<feature type="transmembrane region" description="Helical" evidence="9">
    <location>
        <begin position="263"/>
        <end position="280"/>
    </location>
</feature>
<dbReference type="Proteomes" id="UP000828390">
    <property type="component" value="Unassembled WGS sequence"/>
</dbReference>
<dbReference type="PANTHER" id="PTHR24243:SF233">
    <property type="entry name" value="THYROTROPIN-RELEASING HORMONE RECEPTOR"/>
    <property type="match status" value="1"/>
</dbReference>
<evidence type="ECO:0000313" key="11">
    <source>
        <dbReference type="EMBL" id="KAH3837975.1"/>
    </source>
</evidence>
<organism evidence="11 12">
    <name type="scientific">Dreissena polymorpha</name>
    <name type="common">Zebra mussel</name>
    <name type="synonym">Mytilus polymorpha</name>
    <dbReference type="NCBI Taxonomy" id="45954"/>
    <lineage>
        <taxon>Eukaryota</taxon>
        <taxon>Metazoa</taxon>
        <taxon>Spiralia</taxon>
        <taxon>Lophotrochozoa</taxon>
        <taxon>Mollusca</taxon>
        <taxon>Bivalvia</taxon>
        <taxon>Autobranchia</taxon>
        <taxon>Heteroconchia</taxon>
        <taxon>Euheterodonta</taxon>
        <taxon>Imparidentia</taxon>
        <taxon>Neoheterodontei</taxon>
        <taxon>Myida</taxon>
        <taxon>Dreissenoidea</taxon>
        <taxon>Dreissenidae</taxon>
        <taxon>Dreissena</taxon>
    </lineage>
</organism>
<dbReference type="GO" id="GO:0005886">
    <property type="term" value="C:plasma membrane"/>
    <property type="evidence" value="ECO:0007669"/>
    <property type="project" value="TreeGrafter"/>
</dbReference>
<proteinExistence type="inferred from homology"/>
<keyword evidence="3 9" id="KW-1133">Transmembrane helix</keyword>
<comment type="caution">
    <text evidence="11">The sequence shown here is derived from an EMBL/GenBank/DDBJ whole genome shotgun (WGS) entry which is preliminary data.</text>
</comment>
<evidence type="ECO:0000256" key="4">
    <source>
        <dbReference type="ARBA" id="ARBA00023040"/>
    </source>
</evidence>
<dbReference type="OrthoDB" id="10037617at2759"/>
<reference evidence="11" key="1">
    <citation type="journal article" date="2019" name="bioRxiv">
        <title>The Genome of the Zebra Mussel, Dreissena polymorpha: A Resource for Invasive Species Research.</title>
        <authorList>
            <person name="McCartney M.A."/>
            <person name="Auch B."/>
            <person name="Kono T."/>
            <person name="Mallez S."/>
            <person name="Zhang Y."/>
            <person name="Obille A."/>
            <person name="Becker A."/>
            <person name="Abrahante J.E."/>
            <person name="Garbe J."/>
            <person name="Badalamenti J.P."/>
            <person name="Herman A."/>
            <person name="Mangelson H."/>
            <person name="Liachko I."/>
            <person name="Sullivan S."/>
            <person name="Sone E.D."/>
            <person name="Koren S."/>
            <person name="Silverstein K.A.T."/>
            <person name="Beckman K.B."/>
            <person name="Gohl D.M."/>
        </authorList>
    </citation>
    <scope>NUCLEOTIDE SEQUENCE</scope>
    <source>
        <strain evidence="11">Duluth1</strain>
        <tissue evidence="11">Whole animal</tissue>
    </source>
</reference>
<dbReference type="InterPro" id="IPR017452">
    <property type="entry name" value="GPCR_Rhodpsn_7TM"/>
</dbReference>
<comment type="similarity">
    <text evidence="8">Belongs to the G-protein coupled receptor 1 family.</text>
</comment>
<dbReference type="GO" id="GO:0004930">
    <property type="term" value="F:G protein-coupled receptor activity"/>
    <property type="evidence" value="ECO:0007669"/>
    <property type="project" value="UniProtKB-KW"/>
</dbReference>
<dbReference type="PANTHER" id="PTHR24243">
    <property type="entry name" value="G-PROTEIN COUPLED RECEPTOR"/>
    <property type="match status" value="1"/>
</dbReference>
<feature type="transmembrane region" description="Helical" evidence="9">
    <location>
        <begin position="33"/>
        <end position="60"/>
    </location>
</feature>
<evidence type="ECO:0000256" key="6">
    <source>
        <dbReference type="ARBA" id="ARBA00023170"/>
    </source>
</evidence>
<comment type="subcellular location">
    <subcellularLocation>
        <location evidence="1">Membrane</location>
        <topology evidence="1">Multi-pass membrane protein</topology>
    </subcellularLocation>
</comment>
<protein>
    <recommendedName>
        <fullName evidence="10">G-protein coupled receptors family 1 profile domain-containing protein</fullName>
    </recommendedName>
</protein>
<evidence type="ECO:0000256" key="8">
    <source>
        <dbReference type="RuleBase" id="RU000688"/>
    </source>
</evidence>
<evidence type="ECO:0000256" key="5">
    <source>
        <dbReference type="ARBA" id="ARBA00023136"/>
    </source>
</evidence>
<dbReference type="InterPro" id="IPR000276">
    <property type="entry name" value="GPCR_Rhodpsn"/>
</dbReference>
<keyword evidence="5 9" id="KW-0472">Membrane</keyword>
<keyword evidence="12" id="KW-1185">Reference proteome</keyword>
<dbReference type="PRINTS" id="PR00237">
    <property type="entry name" value="GPCRRHODOPSN"/>
</dbReference>
<keyword evidence="6 8" id="KW-0675">Receptor</keyword>
<feature type="transmembrane region" description="Helical" evidence="9">
    <location>
        <begin position="113"/>
        <end position="131"/>
    </location>
</feature>
<evidence type="ECO:0000313" key="12">
    <source>
        <dbReference type="Proteomes" id="UP000828390"/>
    </source>
</evidence>
<feature type="domain" description="G-protein coupled receptors family 1 profile" evidence="10">
    <location>
        <begin position="51"/>
        <end position="321"/>
    </location>
</feature>
<dbReference type="AlphaFoldDB" id="A0A9D4QPU8"/>
<evidence type="ECO:0000256" key="7">
    <source>
        <dbReference type="ARBA" id="ARBA00023224"/>
    </source>
</evidence>
<keyword evidence="7 8" id="KW-0807">Transducer</keyword>
<evidence type="ECO:0000259" key="10">
    <source>
        <dbReference type="PROSITE" id="PS50262"/>
    </source>
</evidence>
<sequence length="376" mass="42656">MENTTQTMDNYTIFVDENITNSTVDAETTSHETIIACTLIFILVGTVGIGGNMLVMLSVMCNRKMRSSMTNLLIMNLAFADLLIMVFGIPEIVVFMRNTGWSLGLFTCKINRYVLVAALYGSILTLVSLSVERYIAIIHPIKAHIFCNKRRLVAVLGSIWPVATAAALPTALFNTINNSGPSNQILFCMLRFPVHHDTVFLVLKYTESIVFYFTPLCLQIILYACISKHLFIGTDRLYHRVQVRDLNGLSVERLSEALRARRGVVKMLVLSVFVYFLSYSPHQVLLVWNTVSPKTFHENWSYLVFTMIIAYINSAVNPILYSIFSQNFRNCYKQFVLCLLGDRKPVRKLRNQPPSQLTHGSPRLWRIMSTTASTNV</sequence>
<dbReference type="Gene3D" id="1.20.1070.10">
    <property type="entry name" value="Rhodopsin 7-helix transmembrane proteins"/>
    <property type="match status" value="1"/>
</dbReference>
<dbReference type="PROSITE" id="PS50262">
    <property type="entry name" value="G_PROTEIN_RECEP_F1_2"/>
    <property type="match status" value="1"/>
</dbReference>
<name>A0A9D4QPU8_DREPO</name>
<dbReference type="SUPFAM" id="SSF81321">
    <property type="entry name" value="Family A G protein-coupled receptor-like"/>
    <property type="match status" value="1"/>
</dbReference>
<reference evidence="11" key="2">
    <citation type="submission" date="2020-11" db="EMBL/GenBank/DDBJ databases">
        <authorList>
            <person name="McCartney M.A."/>
            <person name="Auch B."/>
            <person name="Kono T."/>
            <person name="Mallez S."/>
            <person name="Becker A."/>
            <person name="Gohl D.M."/>
            <person name="Silverstein K.A.T."/>
            <person name="Koren S."/>
            <person name="Bechman K.B."/>
            <person name="Herman A."/>
            <person name="Abrahante J.E."/>
            <person name="Garbe J."/>
        </authorList>
    </citation>
    <scope>NUCLEOTIDE SEQUENCE</scope>
    <source>
        <strain evidence="11">Duluth1</strain>
        <tissue evidence="11">Whole animal</tissue>
    </source>
</reference>
<feature type="transmembrane region" description="Helical" evidence="9">
    <location>
        <begin position="300"/>
        <end position="324"/>
    </location>
</feature>
<evidence type="ECO:0000256" key="3">
    <source>
        <dbReference type="ARBA" id="ARBA00022989"/>
    </source>
</evidence>
<dbReference type="PROSITE" id="PS00237">
    <property type="entry name" value="G_PROTEIN_RECEP_F1_1"/>
    <property type="match status" value="1"/>
</dbReference>
<feature type="transmembrane region" description="Helical" evidence="9">
    <location>
        <begin position="152"/>
        <end position="173"/>
    </location>
</feature>
<accession>A0A9D4QPU8</accession>